<protein>
    <recommendedName>
        <fullName evidence="4">Double zinc ribbon</fullName>
    </recommendedName>
</protein>
<keyword evidence="3" id="KW-1185">Reference proteome</keyword>
<accession>A0ABS6G5M6</accession>
<evidence type="ECO:0000256" key="1">
    <source>
        <dbReference type="SAM" id="Phobius"/>
    </source>
</evidence>
<evidence type="ECO:0000313" key="3">
    <source>
        <dbReference type="Proteomes" id="UP000779508"/>
    </source>
</evidence>
<evidence type="ECO:0008006" key="4">
    <source>
        <dbReference type="Google" id="ProtNLM"/>
    </source>
</evidence>
<sequence>MKICEYCETKTLDDVIQCKSCGSKEFKNICENCGDIFSGTTCPKCRVTIGKKPRICYDCGEETYLEICEHCEADRVNGKQNISIHINTNIRNAQMPYRAKKKSKSALGIISVFIIIAVIITGISHITPVSKNENNAKIQTDLSDMDILTLPGHPKFYGSYKEAKQFWRKYKKVKVINVKETIYGKHEDSLLLITTSDTANGVITKVIINFPKSNELTINDVLKVVCEYIDYDIIEKYYSFNESFHETRVDGGDKGLYYEGFHYVMKLNEEGKAVNKSREAYYQDKFAFKIGHKNNEQWTAEISYMMYKGGHDRFHPKAYNVENWDIDLSKFK</sequence>
<evidence type="ECO:0000313" key="2">
    <source>
        <dbReference type="EMBL" id="MBU5677796.1"/>
    </source>
</evidence>
<keyword evidence="1" id="KW-1133">Transmembrane helix</keyword>
<keyword evidence="1" id="KW-0812">Transmembrane</keyword>
<organism evidence="2 3">
    <name type="scientific">Alkaliphilus flagellatus</name>
    <dbReference type="NCBI Taxonomy" id="2841507"/>
    <lineage>
        <taxon>Bacteria</taxon>
        <taxon>Bacillati</taxon>
        <taxon>Bacillota</taxon>
        <taxon>Clostridia</taxon>
        <taxon>Peptostreptococcales</taxon>
        <taxon>Natronincolaceae</taxon>
        <taxon>Alkaliphilus</taxon>
    </lineage>
</organism>
<dbReference type="RefSeq" id="WP_216418812.1">
    <property type="nucleotide sequence ID" value="NZ_JAHLQK010000006.1"/>
</dbReference>
<comment type="caution">
    <text evidence="2">The sequence shown here is derived from an EMBL/GenBank/DDBJ whole genome shotgun (WGS) entry which is preliminary data.</text>
</comment>
<reference evidence="2 3" key="1">
    <citation type="submission" date="2021-06" db="EMBL/GenBank/DDBJ databases">
        <authorList>
            <person name="Sun Q."/>
            <person name="Li D."/>
        </authorList>
    </citation>
    <scope>NUCLEOTIDE SEQUENCE [LARGE SCALE GENOMIC DNA]</scope>
    <source>
        <strain evidence="2 3">MSJ-5</strain>
    </source>
</reference>
<proteinExistence type="predicted"/>
<feature type="transmembrane region" description="Helical" evidence="1">
    <location>
        <begin position="105"/>
        <end position="126"/>
    </location>
</feature>
<keyword evidence="1" id="KW-0472">Membrane</keyword>
<gene>
    <name evidence="2" type="ORF">KQI88_15360</name>
</gene>
<name>A0ABS6G5M6_9FIRM</name>
<dbReference type="EMBL" id="JAHLQK010000006">
    <property type="protein sequence ID" value="MBU5677796.1"/>
    <property type="molecule type" value="Genomic_DNA"/>
</dbReference>
<dbReference type="Proteomes" id="UP000779508">
    <property type="component" value="Unassembled WGS sequence"/>
</dbReference>